<proteinExistence type="predicted"/>
<dbReference type="Proteomes" id="UP001066276">
    <property type="component" value="Chromosome 6"/>
</dbReference>
<dbReference type="AlphaFoldDB" id="A0AAV7QRT3"/>
<feature type="region of interest" description="Disordered" evidence="1">
    <location>
        <begin position="1"/>
        <end position="36"/>
    </location>
</feature>
<protein>
    <submittedName>
        <fullName evidence="2">Uncharacterized protein</fullName>
    </submittedName>
</protein>
<comment type="caution">
    <text evidence="2">The sequence shown here is derived from an EMBL/GenBank/DDBJ whole genome shotgun (WGS) entry which is preliminary data.</text>
</comment>
<accession>A0AAV7QRT3</accession>
<sequence>MGKGRAVKGVKHAKMDSFTVQHAGGSQQEPGGPPGDACELFGAQILAVIEASGQVVQTQIAAIAADVNLLRTDLGAVVERSVATEKQVSIMQMDPDALKDTVATLETKTLSWR</sequence>
<reference evidence="2" key="1">
    <citation type="journal article" date="2022" name="bioRxiv">
        <title>Sequencing and chromosome-scale assembly of the giantPleurodeles waltlgenome.</title>
        <authorList>
            <person name="Brown T."/>
            <person name="Elewa A."/>
            <person name="Iarovenko S."/>
            <person name="Subramanian E."/>
            <person name="Araus A.J."/>
            <person name="Petzold A."/>
            <person name="Susuki M."/>
            <person name="Suzuki K.-i.T."/>
            <person name="Hayashi T."/>
            <person name="Toyoda A."/>
            <person name="Oliveira C."/>
            <person name="Osipova E."/>
            <person name="Leigh N.D."/>
            <person name="Simon A."/>
            <person name="Yun M.H."/>
        </authorList>
    </citation>
    <scope>NUCLEOTIDE SEQUENCE</scope>
    <source>
        <strain evidence="2">20211129_DDA</strain>
        <tissue evidence="2">Liver</tissue>
    </source>
</reference>
<gene>
    <name evidence="2" type="ORF">NDU88_009537</name>
</gene>
<name>A0AAV7QRT3_PLEWA</name>
<evidence type="ECO:0000313" key="3">
    <source>
        <dbReference type="Proteomes" id="UP001066276"/>
    </source>
</evidence>
<evidence type="ECO:0000313" key="2">
    <source>
        <dbReference type="EMBL" id="KAJ1143226.1"/>
    </source>
</evidence>
<organism evidence="2 3">
    <name type="scientific">Pleurodeles waltl</name>
    <name type="common">Iberian ribbed newt</name>
    <dbReference type="NCBI Taxonomy" id="8319"/>
    <lineage>
        <taxon>Eukaryota</taxon>
        <taxon>Metazoa</taxon>
        <taxon>Chordata</taxon>
        <taxon>Craniata</taxon>
        <taxon>Vertebrata</taxon>
        <taxon>Euteleostomi</taxon>
        <taxon>Amphibia</taxon>
        <taxon>Batrachia</taxon>
        <taxon>Caudata</taxon>
        <taxon>Salamandroidea</taxon>
        <taxon>Salamandridae</taxon>
        <taxon>Pleurodelinae</taxon>
        <taxon>Pleurodeles</taxon>
    </lineage>
</organism>
<feature type="compositionally biased region" description="Basic residues" evidence="1">
    <location>
        <begin position="1"/>
        <end position="12"/>
    </location>
</feature>
<dbReference type="EMBL" id="JANPWB010000010">
    <property type="protein sequence ID" value="KAJ1143226.1"/>
    <property type="molecule type" value="Genomic_DNA"/>
</dbReference>
<evidence type="ECO:0000256" key="1">
    <source>
        <dbReference type="SAM" id="MobiDB-lite"/>
    </source>
</evidence>
<feature type="compositionally biased region" description="Polar residues" evidence="1">
    <location>
        <begin position="18"/>
        <end position="29"/>
    </location>
</feature>
<keyword evidence="3" id="KW-1185">Reference proteome</keyword>